<evidence type="ECO:0000256" key="2">
    <source>
        <dbReference type="ARBA" id="ARBA00010535"/>
    </source>
</evidence>
<gene>
    <name evidence="13" type="primary">ND1</name>
</gene>
<feature type="transmembrane region" description="Helical" evidence="12">
    <location>
        <begin position="6"/>
        <end position="29"/>
    </location>
</feature>
<evidence type="ECO:0000256" key="6">
    <source>
        <dbReference type="ARBA" id="ARBA00022989"/>
    </source>
</evidence>
<comment type="subcellular location">
    <subcellularLocation>
        <location evidence="1">Membrane</location>
        <topology evidence="1">Multi-pass membrane protein</topology>
    </subcellularLocation>
    <subcellularLocation>
        <location evidence="10">Mitochondrion inner membrane</location>
        <topology evidence="10">Multi-pass membrane protein</topology>
    </subcellularLocation>
</comment>
<evidence type="ECO:0000256" key="8">
    <source>
        <dbReference type="ARBA" id="ARBA00023136"/>
    </source>
</evidence>
<dbReference type="EMBL" id="MT811760">
    <property type="protein sequence ID" value="QNO34172.1"/>
    <property type="molecule type" value="Genomic_DNA"/>
</dbReference>
<keyword evidence="7 10" id="KW-0520">NAD</keyword>
<evidence type="ECO:0000256" key="11">
    <source>
        <dbReference type="RuleBase" id="RU000473"/>
    </source>
</evidence>
<dbReference type="GO" id="GO:0009060">
    <property type="term" value="P:aerobic respiration"/>
    <property type="evidence" value="ECO:0007669"/>
    <property type="project" value="TreeGrafter"/>
</dbReference>
<dbReference type="AlphaFoldDB" id="A0A7G9XFL4"/>
<dbReference type="EC" id="7.1.1.2" evidence="3 11"/>
<feature type="transmembrane region" description="Helical" evidence="12">
    <location>
        <begin position="243"/>
        <end position="271"/>
    </location>
</feature>
<keyword evidence="8 12" id="KW-0472">Membrane</keyword>
<dbReference type="InterPro" id="IPR018086">
    <property type="entry name" value="NADH_UbQ_OxRdtase_su1_CS"/>
</dbReference>
<feature type="transmembrane region" description="Helical" evidence="12">
    <location>
        <begin position="74"/>
        <end position="94"/>
    </location>
</feature>
<feature type="transmembrane region" description="Helical" evidence="12">
    <location>
        <begin position="106"/>
        <end position="126"/>
    </location>
</feature>
<keyword evidence="11" id="KW-0830">Ubiquinone</keyword>
<feature type="transmembrane region" description="Helical" evidence="12">
    <location>
        <begin position="147"/>
        <end position="165"/>
    </location>
</feature>
<evidence type="ECO:0000256" key="7">
    <source>
        <dbReference type="ARBA" id="ARBA00023027"/>
    </source>
</evidence>
<protein>
    <recommendedName>
        <fullName evidence="4 11">NADH-ubiquinone oxidoreductase chain 1</fullName>
        <ecNumber evidence="3 11">7.1.1.2</ecNumber>
    </recommendedName>
</protein>
<dbReference type="PANTHER" id="PTHR11432">
    <property type="entry name" value="NADH DEHYDROGENASE SUBUNIT 1"/>
    <property type="match status" value="1"/>
</dbReference>
<dbReference type="PROSITE" id="PS00668">
    <property type="entry name" value="COMPLEX1_ND1_2"/>
    <property type="match status" value="1"/>
</dbReference>
<evidence type="ECO:0000256" key="5">
    <source>
        <dbReference type="ARBA" id="ARBA00022692"/>
    </source>
</evidence>
<evidence type="ECO:0000256" key="3">
    <source>
        <dbReference type="ARBA" id="ARBA00012944"/>
    </source>
</evidence>
<geneLocation type="mitochondrion" evidence="13"/>
<evidence type="ECO:0000256" key="4">
    <source>
        <dbReference type="ARBA" id="ARBA00021009"/>
    </source>
</evidence>
<dbReference type="InterPro" id="IPR001694">
    <property type="entry name" value="NADH_UbQ_OxRdtase_su1/FPO"/>
</dbReference>
<sequence length="304" mass="34954">MMIVLLLSNIFMFGFFLLLVLMVAFLVLLERKFLGLTQIRMGPNVVGIWGLLQTVADGLKLLLKRFFTVSKVNVFFMFCPVLGFFMGLMHWNILPFDGGLWGMECSVLYTFAVSGLLVYIVVWAGWGSDNLYGFIGGVRGVSQMISYEVVFMFFLLCFMFVLGGYSWEGFFFLGWEFIFFKFFLFGVWSIIVLAELNRVPFDLVEGESELVSGFNVEYAGYGFTLLFLFEYLNIWFMGFLTGVIFVGGLFLVGFLLSVFVFVGLVLLVRCVLPRFKFNQLIDLMWKLMLPAVFLMLMWSTIYLV</sequence>
<name>A0A7G9XFL4_9ASCI</name>
<dbReference type="PANTHER" id="PTHR11432:SF3">
    <property type="entry name" value="NADH-UBIQUINONE OXIDOREDUCTASE CHAIN 1"/>
    <property type="match status" value="1"/>
</dbReference>
<evidence type="ECO:0000256" key="9">
    <source>
        <dbReference type="ARBA" id="ARBA00049551"/>
    </source>
</evidence>
<evidence type="ECO:0000256" key="1">
    <source>
        <dbReference type="ARBA" id="ARBA00004141"/>
    </source>
</evidence>
<dbReference type="GO" id="GO:0005743">
    <property type="term" value="C:mitochondrial inner membrane"/>
    <property type="evidence" value="ECO:0007669"/>
    <property type="project" value="UniProtKB-SubCell"/>
</dbReference>
<evidence type="ECO:0000256" key="12">
    <source>
        <dbReference type="SAM" id="Phobius"/>
    </source>
</evidence>
<comment type="catalytic activity">
    <reaction evidence="9 11">
        <text>a ubiquinone + NADH + 5 H(+)(in) = a ubiquinol + NAD(+) + 4 H(+)(out)</text>
        <dbReference type="Rhea" id="RHEA:29091"/>
        <dbReference type="Rhea" id="RHEA-COMP:9565"/>
        <dbReference type="Rhea" id="RHEA-COMP:9566"/>
        <dbReference type="ChEBI" id="CHEBI:15378"/>
        <dbReference type="ChEBI" id="CHEBI:16389"/>
        <dbReference type="ChEBI" id="CHEBI:17976"/>
        <dbReference type="ChEBI" id="CHEBI:57540"/>
        <dbReference type="ChEBI" id="CHEBI:57945"/>
        <dbReference type="EC" id="7.1.1.2"/>
    </reaction>
</comment>
<organism evidence="13">
    <name type="scientific">Halocynthia hilgendorfi ssp. n. KRK-2020</name>
    <dbReference type="NCBI Taxonomy" id="2769794"/>
    <lineage>
        <taxon>Eukaryota</taxon>
        <taxon>Metazoa</taxon>
        <taxon>Chordata</taxon>
        <taxon>Tunicata</taxon>
        <taxon>Ascidiacea</taxon>
        <taxon>Stolidobranchia</taxon>
        <taxon>Pyuridae</taxon>
        <taxon>Halocynthia</taxon>
        <taxon>Halocynthia hilgendorfi</taxon>
    </lineage>
</organism>
<evidence type="ECO:0000256" key="10">
    <source>
        <dbReference type="RuleBase" id="RU000471"/>
    </source>
</evidence>
<dbReference type="GO" id="GO:0008137">
    <property type="term" value="F:NADH dehydrogenase (ubiquinone) activity"/>
    <property type="evidence" value="ECO:0007669"/>
    <property type="project" value="UniProtKB-EC"/>
</dbReference>
<reference evidence="13" key="1">
    <citation type="submission" date="2020-07" db="EMBL/GenBank/DDBJ databases">
        <title>Complete mitochondrial genome of Halocynthia hilgendorfi ritteri (Pyuridae) from Korea.</title>
        <authorList>
            <person name="Kim M.-S."/>
            <person name="Kim K.-R."/>
            <person name="Kim Y.H."/>
            <person name="Park J.Y."/>
        </authorList>
    </citation>
    <scope>NUCLEOTIDE SEQUENCE</scope>
</reference>
<keyword evidence="11 13" id="KW-0496">Mitochondrion</keyword>
<proteinExistence type="inferred from homology"/>
<comment type="similarity">
    <text evidence="2 10">Belongs to the complex I subunit 1 family.</text>
</comment>
<dbReference type="GO" id="GO:0003954">
    <property type="term" value="F:NADH dehydrogenase activity"/>
    <property type="evidence" value="ECO:0007669"/>
    <property type="project" value="TreeGrafter"/>
</dbReference>
<feature type="transmembrane region" description="Helical" evidence="12">
    <location>
        <begin position="177"/>
        <end position="197"/>
    </location>
</feature>
<evidence type="ECO:0000313" key="13">
    <source>
        <dbReference type="EMBL" id="QNO34172.1"/>
    </source>
</evidence>
<keyword evidence="6 12" id="KW-1133">Transmembrane helix</keyword>
<feature type="transmembrane region" description="Helical" evidence="12">
    <location>
        <begin position="283"/>
        <end position="303"/>
    </location>
</feature>
<keyword evidence="5 10" id="KW-0812">Transmembrane</keyword>
<accession>A0A7G9XFL4</accession>
<dbReference type="Pfam" id="PF00146">
    <property type="entry name" value="NADHdh"/>
    <property type="match status" value="1"/>
</dbReference>
<feature type="transmembrane region" description="Helical" evidence="12">
    <location>
        <begin position="218"/>
        <end position="237"/>
    </location>
</feature>